<evidence type="ECO:0000256" key="3">
    <source>
        <dbReference type="PROSITE-ProRule" id="PRU00221"/>
    </source>
</evidence>
<dbReference type="Gene3D" id="2.130.10.10">
    <property type="entry name" value="YVTN repeat-like/Quinoprotein amine dehydrogenase"/>
    <property type="match status" value="4"/>
</dbReference>
<dbReference type="SUPFAM" id="SSF50998">
    <property type="entry name" value="Quinoprotein alcohol dehydrogenase-like"/>
    <property type="match status" value="1"/>
</dbReference>
<organism evidence="5 6">
    <name type="scientific">Fusarium oligoseptatum</name>
    <dbReference type="NCBI Taxonomy" id="2604345"/>
    <lineage>
        <taxon>Eukaryota</taxon>
        <taxon>Fungi</taxon>
        <taxon>Dikarya</taxon>
        <taxon>Ascomycota</taxon>
        <taxon>Pezizomycotina</taxon>
        <taxon>Sordariomycetes</taxon>
        <taxon>Hypocreomycetidae</taxon>
        <taxon>Hypocreales</taxon>
        <taxon>Nectriaceae</taxon>
        <taxon>Fusarium</taxon>
        <taxon>Fusarium solani species complex</taxon>
    </lineage>
</organism>
<dbReference type="InterPro" id="IPR001680">
    <property type="entry name" value="WD40_rpt"/>
</dbReference>
<feature type="compositionally biased region" description="Basic and acidic residues" evidence="4">
    <location>
        <begin position="539"/>
        <end position="551"/>
    </location>
</feature>
<evidence type="ECO:0000256" key="1">
    <source>
        <dbReference type="ARBA" id="ARBA00022574"/>
    </source>
</evidence>
<dbReference type="InterPro" id="IPR011047">
    <property type="entry name" value="Quinoprotein_ADH-like_sf"/>
</dbReference>
<dbReference type="PROSITE" id="PS00678">
    <property type="entry name" value="WD_REPEATS_1"/>
    <property type="match status" value="1"/>
</dbReference>
<feature type="region of interest" description="Disordered" evidence="4">
    <location>
        <begin position="536"/>
        <end position="564"/>
    </location>
</feature>
<dbReference type="STRING" id="1325735.A0A428TEI4"/>
<dbReference type="InterPro" id="IPR015943">
    <property type="entry name" value="WD40/YVTN_repeat-like_dom_sf"/>
</dbReference>
<dbReference type="PROSITE" id="PS50294">
    <property type="entry name" value="WD_REPEATS_REGION"/>
    <property type="match status" value="1"/>
</dbReference>
<reference evidence="5 6" key="1">
    <citation type="submission" date="2017-06" db="EMBL/GenBank/DDBJ databases">
        <title>Comparative genomic analysis of Ambrosia Fusariam Clade fungi.</title>
        <authorList>
            <person name="Stajich J.E."/>
            <person name="Carrillo J."/>
            <person name="Kijimoto T."/>
            <person name="Eskalen A."/>
            <person name="O'Donnell K."/>
            <person name="Kasson M."/>
        </authorList>
    </citation>
    <scope>NUCLEOTIDE SEQUENCE [LARGE SCALE GENOMIC DNA]</scope>
    <source>
        <strain evidence="5 6">NRRL62579</strain>
    </source>
</reference>
<keyword evidence="1 3" id="KW-0853">WD repeat</keyword>
<dbReference type="InterPro" id="IPR019775">
    <property type="entry name" value="WD40_repeat_CS"/>
</dbReference>
<accession>A0A428TEI4</accession>
<dbReference type="Pfam" id="PF00400">
    <property type="entry name" value="WD40"/>
    <property type="match status" value="2"/>
</dbReference>
<dbReference type="PROSITE" id="PS50082">
    <property type="entry name" value="WD_REPEATS_2"/>
    <property type="match status" value="3"/>
</dbReference>
<dbReference type="EMBL" id="NKCK01000094">
    <property type="protein sequence ID" value="RSM00418.1"/>
    <property type="molecule type" value="Genomic_DNA"/>
</dbReference>
<gene>
    <name evidence="5" type="ORF">CEP52_009132</name>
</gene>
<evidence type="ECO:0000313" key="6">
    <source>
        <dbReference type="Proteomes" id="UP000287144"/>
    </source>
</evidence>
<dbReference type="PANTHER" id="PTHR19879:SF9">
    <property type="entry name" value="TRANSCRIPTION INITIATION FACTOR TFIID SUBUNIT 5"/>
    <property type="match status" value="1"/>
</dbReference>
<evidence type="ECO:0000313" key="5">
    <source>
        <dbReference type="EMBL" id="RSM00418.1"/>
    </source>
</evidence>
<proteinExistence type="predicted"/>
<dbReference type="SUPFAM" id="SSF50978">
    <property type="entry name" value="WD40 repeat-like"/>
    <property type="match status" value="1"/>
</dbReference>
<comment type="caution">
    <text evidence="5">The sequence shown here is derived from an EMBL/GenBank/DDBJ whole genome shotgun (WGS) entry which is preliminary data.</text>
</comment>
<name>A0A428TEI4_9HYPO</name>
<dbReference type="Proteomes" id="UP000287144">
    <property type="component" value="Unassembled WGS sequence"/>
</dbReference>
<keyword evidence="6" id="KW-1185">Reference proteome</keyword>
<feature type="repeat" description="WD" evidence="3">
    <location>
        <begin position="284"/>
        <end position="325"/>
    </location>
</feature>
<protein>
    <submittedName>
        <fullName evidence="5">Uncharacterized protein</fullName>
    </submittedName>
</protein>
<evidence type="ECO:0000256" key="4">
    <source>
        <dbReference type="SAM" id="MobiDB-lite"/>
    </source>
</evidence>
<keyword evidence="2" id="KW-0677">Repeat</keyword>
<dbReference type="SMART" id="SM00320">
    <property type="entry name" value="WD40"/>
    <property type="match status" value="9"/>
</dbReference>
<feature type="repeat" description="WD" evidence="3">
    <location>
        <begin position="456"/>
        <end position="490"/>
    </location>
</feature>
<sequence>MLGSGKHLKQDICDLGWPGARTGEIEQENLDLKLPDQVRSGLQITDSHPAFSFLKDYFLFWLEALAILGEAHNCSSMINALQSIVDSKHGQRLLAFLRDATRFVTRVDSIIDEHPLQIYTSGLVFAPEKSIIRAAFRDCLPEWITQFPQVPQNWNTNLRVIETPLGLADSPMSFLPDSRSLQVVSRSRVVQVWDSMTGKQLDSIKLDSGYYIVFSSDGGCSLSTNTDGTILFWGSLRESTQYRFKETIVCLSLSGDGKRAACALRDGTVFVFDRSGGPMRWRRFNGEKQNPGRIALSPDGELLAIITQSRTLQLWDVNTGRKTKEISGIPDHWPCFSPNSRLIAFINYPAVVVYDIRMGGVFRQFWGHTSSISAIAFSPDTQHLATASQDGKASLWHLATGEEVHQFEHDCNQITDLVFSPDGCLLAAASPDDNIILLWDPNSTADNVENISKGMVDYLGLSQDGKRVASAFGDDSIGIWDLDTAYQIDVIGKDTTVGEPYWLSFSQVQEGLIWSVSFTGIIQCYDTLTGGTEVLEIDSGDRGDRGDRGDSDDSDDSDDRDGGYIRDTASVALSPDGNTIALAFSQSVQIWNLVAREMQHTLNVWTGRSRCIGFSSDSKTLALSAGDYDVAIWNLASGRVQQTLSIGHHYQDSDGVTGLSLHDSKLAISSDSGRLDFWDIKTGAHLGSVQADGCFGYLQFAADGSRLVTERGDIRTSPLHCNGFDEPRPLRDLEGYGLTKGHAWISWKSRPFMWLPRSHRPSKSYPEPGSSLTMGSTVILGSKSGLVSILKFVETPPWASKAMMMTS</sequence>
<dbReference type="AlphaFoldDB" id="A0A428TEI4"/>
<feature type="repeat" description="WD" evidence="3">
    <location>
        <begin position="365"/>
        <end position="406"/>
    </location>
</feature>
<dbReference type="InterPro" id="IPR036322">
    <property type="entry name" value="WD40_repeat_dom_sf"/>
</dbReference>
<evidence type="ECO:0000256" key="2">
    <source>
        <dbReference type="ARBA" id="ARBA00022737"/>
    </source>
</evidence>
<dbReference type="PANTHER" id="PTHR19879">
    <property type="entry name" value="TRANSCRIPTION INITIATION FACTOR TFIID"/>
    <property type="match status" value="1"/>
</dbReference>